<comment type="caution">
    <text evidence="2">The sequence shown here is derived from an EMBL/GenBank/DDBJ whole genome shotgun (WGS) entry which is preliminary data.</text>
</comment>
<protein>
    <submittedName>
        <fullName evidence="2">Uncharacterized protein</fullName>
    </submittedName>
</protein>
<dbReference type="EMBL" id="LILD01000001">
    <property type="protein sequence ID" value="KOO39162.1"/>
    <property type="molecule type" value="Genomic_DNA"/>
</dbReference>
<dbReference type="AlphaFoldDB" id="A0A0M0KKN5"/>
<dbReference type="RefSeq" id="WP_053431225.1">
    <property type="nucleotide sequence ID" value="NZ_CP040441.1"/>
</dbReference>
<sequence>MSENERHQEENEQEGETFQEQATSVDPWNEIMFGGTMEEPAPQTEETPVQERSSEAEDEWYGFMFGRRSENIEQEAPIPDPWLGFLFGMPAVVEEEQEE</sequence>
<dbReference type="GeneID" id="87597494"/>
<feature type="region of interest" description="Disordered" evidence="1">
    <location>
        <begin position="1"/>
        <end position="56"/>
    </location>
</feature>
<feature type="compositionally biased region" description="Basic and acidic residues" evidence="1">
    <location>
        <begin position="1"/>
        <end position="10"/>
    </location>
</feature>
<accession>A0A0M0KKN5</accession>
<evidence type="ECO:0000313" key="2">
    <source>
        <dbReference type="EMBL" id="KOO39162.1"/>
    </source>
</evidence>
<name>A0A0M0KKN5_ALKHA</name>
<dbReference type="PATRIC" id="fig|136160.3.peg.2413"/>
<accession>A0A4Y7X0D7</accession>
<organism evidence="2">
    <name type="scientific">Halalkalibacterium halodurans</name>
    <name type="common">Bacillus halodurans</name>
    <dbReference type="NCBI Taxonomy" id="86665"/>
    <lineage>
        <taxon>Bacteria</taxon>
        <taxon>Bacillati</taxon>
        <taxon>Bacillota</taxon>
        <taxon>Bacilli</taxon>
        <taxon>Bacillales</taxon>
        <taxon>Bacillaceae</taxon>
        <taxon>Halalkalibacterium (ex Joshi et al. 2022)</taxon>
    </lineage>
</organism>
<reference evidence="2" key="1">
    <citation type="submission" date="2015-08" db="EMBL/GenBank/DDBJ databases">
        <title>Complete DNA Sequence of Pseudomonas syringae pv. actinidiae, the Causal Agent of Kiwifruit Canker Disease.</title>
        <authorList>
            <person name="Rikkerink E.H.A."/>
            <person name="Fineran P.C."/>
        </authorList>
    </citation>
    <scope>NUCLEOTIDE SEQUENCE</scope>
    <source>
        <strain evidence="2">DSM 13666</strain>
    </source>
</reference>
<gene>
    <name evidence="2" type="ORF">AMD02_10130</name>
</gene>
<proteinExistence type="predicted"/>
<evidence type="ECO:0000256" key="1">
    <source>
        <dbReference type="SAM" id="MobiDB-lite"/>
    </source>
</evidence>